<dbReference type="GO" id="GO:0015209">
    <property type="term" value="F:cytosine transmembrane transporter activity"/>
    <property type="evidence" value="ECO:0007669"/>
    <property type="project" value="InterPro"/>
</dbReference>
<feature type="transmembrane region" description="Helical" evidence="6">
    <location>
        <begin position="276"/>
        <end position="300"/>
    </location>
</feature>
<feature type="transmembrane region" description="Helical" evidence="6">
    <location>
        <begin position="388"/>
        <end position="406"/>
    </location>
</feature>
<dbReference type="EMBL" id="QQAY01000003">
    <property type="protein sequence ID" value="RDI44267.1"/>
    <property type="molecule type" value="Genomic_DNA"/>
</dbReference>
<evidence type="ECO:0000256" key="4">
    <source>
        <dbReference type="ARBA" id="ARBA00022989"/>
    </source>
</evidence>
<proteinExistence type="inferred from homology"/>
<dbReference type="Pfam" id="PF02133">
    <property type="entry name" value="Transp_cyt_pur"/>
    <property type="match status" value="1"/>
</dbReference>
<feature type="transmembrane region" description="Helical" evidence="6">
    <location>
        <begin position="208"/>
        <end position="229"/>
    </location>
</feature>
<feature type="transmembrane region" description="Helical" evidence="6">
    <location>
        <begin position="57"/>
        <end position="80"/>
    </location>
</feature>
<keyword evidence="3 6" id="KW-0812">Transmembrane</keyword>
<dbReference type="AlphaFoldDB" id="A0A370GKT2"/>
<feature type="transmembrane region" description="Helical" evidence="6">
    <location>
        <begin position="171"/>
        <end position="188"/>
    </location>
</feature>
<sequence>MQTAKLDKLERIGLESVPTELKTSNWFDYFIIQLSFSVNSGNFIVPALAVLDGRLPIFWAIASTFSGAALAFLFVSLLSLPGAKYGLPAQYAIRSILGTKVARYLSSPIRSLTSLYWFSVQTISGTIVITEMAKDYFEITLPFMPIAIILAVIMTVLALVGFDAVKKATKYFMPILIIGQIILLYIFIKEGAPSSAIHETGRFSASSFFFFSSLAFVQYVSGVSASSDVTRYAKSTRHGAIGLFAGNAIGFFMTALLGALSAGLTKNLNPFVSGSALSGSMFVTIILLVCALVSMISINLSNAYTGGFSLLNAVPSLGRIRSSIVFGSFAILLSCFPGLVENAKEYISYLGALIIPISAVIIADFCFFKKLELTEDDLISIASGSFRYNFKGLWIILLSAVLYLFLPEKWSPGFLVFVFSFLFYFSIKSIGKSPTVSTTNHNLQQ</sequence>
<comment type="caution">
    <text evidence="7">The sequence shown here is derived from an EMBL/GenBank/DDBJ whole genome shotgun (WGS) entry which is preliminary data.</text>
</comment>
<feature type="transmembrane region" description="Helical" evidence="6">
    <location>
        <begin position="139"/>
        <end position="159"/>
    </location>
</feature>
<protein>
    <submittedName>
        <fullName evidence="7">Cytosine permease</fullName>
    </submittedName>
</protein>
<name>A0A370GKT2_9BACI</name>
<dbReference type="InterPro" id="IPR030191">
    <property type="entry name" value="CodB"/>
</dbReference>
<comment type="similarity">
    <text evidence="2">Belongs to the purine-cytosine permease (2.A.39) family.</text>
</comment>
<accession>A0A370GKT2</accession>
<feature type="transmembrane region" description="Helical" evidence="6">
    <location>
        <begin position="346"/>
        <end position="367"/>
    </location>
</feature>
<evidence type="ECO:0000313" key="8">
    <source>
        <dbReference type="Proteomes" id="UP000255326"/>
    </source>
</evidence>
<feature type="transmembrane region" description="Helical" evidence="6">
    <location>
        <begin position="320"/>
        <end position="340"/>
    </location>
</feature>
<dbReference type="RefSeq" id="WP_245948413.1">
    <property type="nucleotide sequence ID" value="NZ_QQAY01000003.1"/>
</dbReference>
<organism evidence="7 8">
    <name type="scientific">Falsibacillus pallidus</name>
    <dbReference type="NCBI Taxonomy" id="493781"/>
    <lineage>
        <taxon>Bacteria</taxon>
        <taxon>Bacillati</taxon>
        <taxon>Bacillota</taxon>
        <taxon>Bacilli</taxon>
        <taxon>Bacillales</taxon>
        <taxon>Bacillaceae</taxon>
        <taxon>Falsibacillus</taxon>
    </lineage>
</organism>
<feature type="transmembrane region" description="Helical" evidence="6">
    <location>
        <begin position="241"/>
        <end position="264"/>
    </location>
</feature>
<evidence type="ECO:0000256" key="2">
    <source>
        <dbReference type="ARBA" id="ARBA00008974"/>
    </source>
</evidence>
<evidence type="ECO:0000256" key="5">
    <source>
        <dbReference type="ARBA" id="ARBA00023136"/>
    </source>
</evidence>
<keyword evidence="8" id="KW-1185">Reference proteome</keyword>
<reference evidence="7 8" key="1">
    <citation type="submission" date="2018-07" db="EMBL/GenBank/DDBJ databases">
        <title>Genomic Encyclopedia of Type Strains, Phase IV (KMG-IV): sequencing the most valuable type-strain genomes for metagenomic binning, comparative biology and taxonomic classification.</title>
        <authorList>
            <person name="Goeker M."/>
        </authorList>
    </citation>
    <scope>NUCLEOTIDE SEQUENCE [LARGE SCALE GENOMIC DNA]</scope>
    <source>
        <strain evidence="7 8">DSM 25281</strain>
    </source>
</reference>
<evidence type="ECO:0000313" key="7">
    <source>
        <dbReference type="EMBL" id="RDI44267.1"/>
    </source>
</evidence>
<comment type="subcellular location">
    <subcellularLocation>
        <location evidence="1">Membrane</location>
        <topology evidence="1">Multi-pass membrane protein</topology>
    </subcellularLocation>
</comment>
<dbReference type="Proteomes" id="UP000255326">
    <property type="component" value="Unassembled WGS sequence"/>
</dbReference>
<dbReference type="InterPro" id="IPR001248">
    <property type="entry name" value="Pur-cyt_permease"/>
</dbReference>
<feature type="transmembrane region" description="Helical" evidence="6">
    <location>
        <begin position="412"/>
        <end position="431"/>
    </location>
</feature>
<evidence type="ECO:0000256" key="3">
    <source>
        <dbReference type="ARBA" id="ARBA00022692"/>
    </source>
</evidence>
<evidence type="ECO:0000256" key="6">
    <source>
        <dbReference type="SAM" id="Phobius"/>
    </source>
</evidence>
<gene>
    <name evidence="7" type="ORF">DFR59_103338</name>
</gene>
<keyword evidence="5 6" id="KW-0472">Membrane</keyword>
<dbReference type="PANTHER" id="PTHR30569">
    <property type="entry name" value="CYTOSINE TRANSPORTER CODB"/>
    <property type="match status" value="1"/>
</dbReference>
<dbReference type="PANTHER" id="PTHR30569:SF0">
    <property type="entry name" value="CYTOSINE PERMEASE"/>
    <property type="match status" value="1"/>
</dbReference>
<keyword evidence="4 6" id="KW-1133">Transmembrane helix</keyword>
<evidence type="ECO:0000256" key="1">
    <source>
        <dbReference type="ARBA" id="ARBA00004141"/>
    </source>
</evidence>
<feature type="transmembrane region" description="Helical" evidence="6">
    <location>
        <begin position="29"/>
        <end position="51"/>
    </location>
</feature>
<dbReference type="Gene3D" id="1.10.4160.10">
    <property type="entry name" value="Hydantoin permease"/>
    <property type="match status" value="1"/>
</dbReference>
<dbReference type="GO" id="GO:0005886">
    <property type="term" value="C:plasma membrane"/>
    <property type="evidence" value="ECO:0007669"/>
    <property type="project" value="TreeGrafter"/>
</dbReference>